<evidence type="ECO:0000256" key="1">
    <source>
        <dbReference type="SAM" id="MobiDB-lite"/>
    </source>
</evidence>
<protein>
    <submittedName>
        <fullName evidence="2">Uncharacterized protein</fullName>
    </submittedName>
</protein>
<sequence>MKTAAGFPHRPATASPSSQAPPGPAQSKLLSPVIVFHPSSSPTPQWQSRNVRFDDEMVVPAAGSYSDEVSSAAGFK</sequence>
<name>A0A8H6IT49_9PEZI</name>
<feature type="region of interest" description="Disordered" evidence="1">
    <location>
        <begin position="1"/>
        <end position="29"/>
    </location>
</feature>
<reference evidence="2 3" key="1">
    <citation type="journal article" date="2020" name="Phytopathology">
        <title>Genome Sequence Resources of Colletotrichum truncatum, C. plurivorum, C. musicola, and C. sojae: Four Species Pathogenic to Soybean (Glycine max).</title>
        <authorList>
            <person name="Rogerio F."/>
            <person name="Boufleur T.R."/>
            <person name="Ciampi-Guillardi M."/>
            <person name="Sukno S.A."/>
            <person name="Thon M.R."/>
            <person name="Massola Junior N.S."/>
            <person name="Baroncelli R."/>
        </authorList>
    </citation>
    <scope>NUCLEOTIDE SEQUENCE [LARGE SCALE GENOMIC DNA]</scope>
    <source>
        <strain evidence="2 3">LFN0009</strain>
    </source>
</reference>
<dbReference type="AlphaFoldDB" id="A0A8H6IT49"/>
<dbReference type="EMBL" id="WIGN01000392">
    <property type="protein sequence ID" value="KAF6795355.1"/>
    <property type="molecule type" value="Genomic_DNA"/>
</dbReference>
<gene>
    <name evidence="2" type="ORF">CSOJ01_13479</name>
</gene>
<keyword evidence="3" id="KW-1185">Reference proteome</keyword>
<comment type="caution">
    <text evidence="2">The sequence shown here is derived from an EMBL/GenBank/DDBJ whole genome shotgun (WGS) entry which is preliminary data.</text>
</comment>
<dbReference type="Proteomes" id="UP000652219">
    <property type="component" value="Unassembled WGS sequence"/>
</dbReference>
<accession>A0A8H6IT49</accession>
<organism evidence="2 3">
    <name type="scientific">Colletotrichum sojae</name>
    <dbReference type="NCBI Taxonomy" id="2175907"/>
    <lineage>
        <taxon>Eukaryota</taxon>
        <taxon>Fungi</taxon>
        <taxon>Dikarya</taxon>
        <taxon>Ascomycota</taxon>
        <taxon>Pezizomycotina</taxon>
        <taxon>Sordariomycetes</taxon>
        <taxon>Hypocreomycetidae</taxon>
        <taxon>Glomerellales</taxon>
        <taxon>Glomerellaceae</taxon>
        <taxon>Colletotrichum</taxon>
        <taxon>Colletotrichum orchidearum species complex</taxon>
    </lineage>
</organism>
<proteinExistence type="predicted"/>
<evidence type="ECO:0000313" key="2">
    <source>
        <dbReference type="EMBL" id="KAF6795355.1"/>
    </source>
</evidence>
<evidence type="ECO:0000313" key="3">
    <source>
        <dbReference type="Proteomes" id="UP000652219"/>
    </source>
</evidence>